<protein>
    <recommendedName>
        <fullName evidence="3">YCII-related domain-containing protein</fullName>
    </recommendedName>
</protein>
<feature type="region of interest" description="Disordered" evidence="2">
    <location>
        <begin position="1"/>
        <end position="20"/>
    </location>
</feature>
<dbReference type="SUPFAM" id="SSF54909">
    <property type="entry name" value="Dimeric alpha+beta barrel"/>
    <property type="match status" value="1"/>
</dbReference>
<gene>
    <name evidence="4" type="ORF">DPM35_27505</name>
</gene>
<feature type="compositionally biased region" description="Low complexity" evidence="2">
    <location>
        <begin position="10"/>
        <end position="20"/>
    </location>
</feature>
<keyword evidence="5" id="KW-1185">Reference proteome</keyword>
<sequence length="160" mass="17084">MRGWSVSPGSTSSNAISRRSSTALTGKAVSAWIEACACGTAGRNIDPGGRPMASSEAPHESTAPKIFHCRLIPPRPDFAFTMTEDERALMGQHADYLREKLREGIMIMAGPVADPAGPWGLLILRAGSEAEARAVTDGDPVARSGRGFRYEILPMLSVIM</sequence>
<evidence type="ECO:0000259" key="3">
    <source>
        <dbReference type="Pfam" id="PF03795"/>
    </source>
</evidence>
<dbReference type="InterPro" id="IPR005545">
    <property type="entry name" value="YCII"/>
</dbReference>
<feature type="domain" description="YCII-related" evidence="3">
    <location>
        <begin position="67"/>
        <end position="155"/>
    </location>
</feature>
<dbReference type="Gene3D" id="3.30.70.1060">
    <property type="entry name" value="Dimeric alpha+beta barrel"/>
    <property type="match status" value="1"/>
</dbReference>
<evidence type="ECO:0000256" key="1">
    <source>
        <dbReference type="ARBA" id="ARBA00007689"/>
    </source>
</evidence>
<reference evidence="4 5" key="2">
    <citation type="submission" date="2018-07" db="EMBL/GenBank/DDBJ databases">
        <title>Diversity of Mesorhizobium strains in Brazil.</title>
        <authorList>
            <person name="Helene L.C.F."/>
            <person name="Dall'Agnol R."/>
            <person name="Delamuta J.R.M."/>
            <person name="Hungria M."/>
        </authorList>
    </citation>
    <scope>NUCLEOTIDE SEQUENCE [LARGE SCALE GENOMIC DNA]</scope>
    <source>
        <strain evidence="4 5">CNPSo 3140</strain>
    </source>
</reference>
<comment type="caution">
    <text evidence="4">The sequence shown here is derived from an EMBL/GenBank/DDBJ whole genome shotgun (WGS) entry which is preliminary data.</text>
</comment>
<dbReference type="AlphaFoldDB" id="A0A330GJH5"/>
<evidence type="ECO:0000256" key="2">
    <source>
        <dbReference type="SAM" id="MobiDB-lite"/>
    </source>
</evidence>
<proteinExistence type="inferred from homology"/>
<evidence type="ECO:0000313" key="5">
    <source>
        <dbReference type="Proteomes" id="UP000251956"/>
    </source>
</evidence>
<dbReference type="InterPro" id="IPR011008">
    <property type="entry name" value="Dimeric_a/b-barrel"/>
</dbReference>
<accession>A0A330GJH5</accession>
<dbReference type="EMBL" id="QMBQ01000010">
    <property type="protein sequence ID" value="RAZ72543.1"/>
    <property type="molecule type" value="Genomic_DNA"/>
</dbReference>
<dbReference type="Pfam" id="PF03795">
    <property type="entry name" value="YCII"/>
    <property type="match status" value="1"/>
</dbReference>
<name>A0A330GJH5_9HYPH</name>
<evidence type="ECO:0000313" key="4">
    <source>
        <dbReference type="EMBL" id="RAZ72543.1"/>
    </source>
</evidence>
<reference evidence="5" key="1">
    <citation type="submission" date="2018-06" db="EMBL/GenBank/DDBJ databases">
        <authorList>
            <person name="Helene L.C."/>
            <person name="Dall'Agnol R."/>
            <person name="Delamuta J.R."/>
            <person name="Hungria M."/>
        </authorList>
    </citation>
    <scope>NUCLEOTIDE SEQUENCE [LARGE SCALE GENOMIC DNA]</scope>
    <source>
        <strain evidence="5">CNPSo 3140</strain>
    </source>
</reference>
<dbReference type="OrthoDB" id="6928805at2"/>
<organism evidence="4 5">
    <name type="scientific">Mesorhizobium atlanticum</name>
    <dbReference type="NCBI Taxonomy" id="2233532"/>
    <lineage>
        <taxon>Bacteria</taxon>
        <taxon>Pseudomonadati</taxon>
        <taxon>Pseudomonadota</taxon>
        <taxon>Alphaproteobacteria</taxon>
        <taxon>Hyphomicrobiales</taxon>
        <taxon>Phyllobacteriaceae</taxon>
        <taxon>Mesorhizobium</taxon>
    </lineage>
</organism>
<dbReference type="Proteomes" id="UP000251956">
    <property type="component" value="Unassembled WGS sequence"/>
</dbReference>
<comment type="similarity">
    <text evidence="1">Belongs to the YciI family.</text>
</comment>